<evidence type="ECO:0000313" key="6">
    <source>
        <dbReference type="Proteomes" id="UP000269883"/>
    </source>
</evidence>
<dbReference type="PROSITE" id="PS51747">
    <property type="entry name" value="CYT_DCMP_DEAMINASES_2"/>
    <property type="match status" value="1"/>
</dbReference>
<dbReference type="GO" id="GO:0008270">
    <property type="term" value="F:zinc ion binding"/>
    <property type="evidence" value="ECO:0007669"/>
    <property type="project" value="InterPro"/>
</dbReference>
<keyword evidence="2 3" id="KW-0732">Signal</keyword>
<proteinExistence type="predicted"/>
<dbReference type="SMART" id="SM00062">
    <property type="entry name" value="PBPb"/>
    <property type="match status" value="1"/>
</dbReference>
<dbReference type="EMBL" id="AP017378">
    <property type="protein sequence ID" value="BBD07009.1"/>
    <property type="molecule type" value="Genomic_DNA"/>
</dbReference>
<dbReference type="CDD" id="cd01283">
    <property type="entry name" value="cytidine_deaminase"/>
    <property type="match status" value="1"/>
</dbReference>
<sequence>MKRLICAAVAAFVVAAAVLAPAAAWAANDRKVVFAFDRKFMPFSYVRNQVPTGFEVELFTAVLEGSGLGIEYKPMRDWERAQAELSGGLIQVAAGMTKTPLREKVFIFPETPTMTLDLKFFANQTSNYTHVGQLRGQTIAAIRDSLYQRLLQEFGGVKIKLYEDGEQALKAVLSGDAAAYFGTDKIARDIIARKNMKNLVVIGSTVRSVPVYYALYKGETGLRDLMDRGLKRLMVNGEYDRIYRKWFVPEMTTSDMGRLVAEAKKVLPMAYAPHSGKPEAAAVLTRSGAVFVGANIENAAPGAGIGALEVALTKAVSAGQLQIYAAVKISRTGLVLPPSAAERQLLWEYGRSVLVLLEPNRGEYEAWSLPKLLPFPDRMPGMPGS</sequence>
<feature type="chain" id="PRO_5016292158" evidence="3">
    <location>
        <begin position="27"/>
        <end position="385"/>
    </location>
</feature>
<dbReference type="Pfam" id="PF08211">
    <property type="entry name" value="dCMP_cyt_deam_2"/>
    <property type="match status" value="1"/>
</dbReference>
<dbReference type="InterPro" id="IPR013171">
    <property type="entry name" value="Cyd/dCyd_deaminase_Zn-bd"/>
</dbReference>
<dbReference type="Gene3D" id="3.40.190.10">
    <property type="entry name" value="Periplasmic binding protein-like II"/>
    <property type="match status" value="2"/>
</dbReference>
<name>A0A2Z6AUU5_9BACT</name>
<feature type="signal peptide" evidence="3">
    <location>
        <begin position="1"/>
        <end position="26"/>
    </location>
</feature>
<dbReference type="OrthoDB" id="5455815at2"/>
<dbReference type="CDD" id="cd13704">
    <property type="entry name" value="PBP2_HisK"/>
    <property type="match status" value="1"/>
</dbReference>
<dbReference type="KEGG" id="dfl:DFE_0283"/>
<dbReference type="InterPro" id="IPR001638">
    <property type="entry name" value="Solute-binding_3/MltF_N"/>
</dbReference>
<dbReference type="InterPro" id="IPR002125">
    <property type="entry name" value="CMP_dCMP_dom"/>
</dbReference>
<evidence type="ECO:0000259" key="4">
    <source>
        <dbReference type="PROSITE" id="PS51747"/>
    </source>
</evidence>
<reference evidence="5 6" key="1">
    <citation type="journal article" date="2018" name="Sci. Adv.">
        <title>Multi-heme cytochromes provide a pathway for survival in energy-limited environments.</title>
        <authorList>
            <person name="Deng X."/>
            <person name="Dohmae N."/>
            <person name="Nealson K.H."/>
            <person name="Hashimoto K."/>
            <person name="Okamoto A."/>
        </authorList>
    </citation>
    <scope>NUCLEOTIDE SEQUENCE [LARGE SCALE GENOMIC DNA]</scope>
    <source>
        <strain evidence="5 6">IS5</strain>
    </source>
</reference>
<accession>A0A2Z6AUU5</accession>
<dbReference type="Proteomes" id="UP000269883">
    <property type="component" value="Chromosome"/>
</dbReference>
<dbReference type="PANTHER" id="PTHR35936:SF19">
    <property type="entry name" value="AMINO-ACID-BINDING PROTEIN YXEM-RELATED"/>
    <property type="match status" value="1"/>
</dbReference>
<keyword evidence="6" id="KW-1185">Reference proteome</keyword>
<feature type="domain" description="CMP/dCMP-type deaminase" evidence="4">
    <location>
        <begin position="254"/>
        <end position="375"/>
    </location>
</feature>
<protein>
    <submittedName>
        <fullName evidence="5">Putative ABC transporter periplasmic protein</fullName>
    </submittedName>
</protein>
<dbReference type="RefSeq" id="WP_126375842.1">
    <property type="nucleotide sequence ID" value="NZ_AP017378.1"/>
</dbReference>
<comment type="subunit">
    <text evidence="1">Homodimer.</text>
</comment>
<dbReference type="Pfam" id="PF00497">
    <property type="entry name" value="SBP_bac_3"/>
    <property type="match status" value="1"/>
</dbReference>
<gene>
    <name evidence="5" type="ORF">DFE_0283</name>
</gene>
<evidence type="ECO:0000256" key="3">
    <source>
        <dbReference type="SAM" id="SignalP"/>
    </source>
</evidence>
<organism evidence="5 6">
    <name type="scientific">Desulfovibrio ferrophilus</name>
    <dbReference type="NCBI Taxonomy" id="241368"/>
    <lineage>
        <taxon>Bacteria</taxon>
        <taxon>Pseudomonadati</taxon>
        <taxon>Thermodesulfobacteriota</taxon>
        <taxon>Desulfovibrionia</taxon>
        <taxon>Desulfovibrionales</taxon>
        <taxon>Desulfovibrionaceae</taxon>
        <taxon>Desulfovibrio</taxon>
    </lineage>
</organism>
<dbReference type="InterPro" id="IPR016193">
    <property type="entry name" value="Cytidine_deaminase-like"/>
</dbReference>
<dbReference type="SUPFAM" id="SSF53850">
    <property type="entry name" value="Periplasmic binding protein-like II"/>
    <property type="match status" value="1"/>
</dbReference>
<evidence type="ECO:0000256" key="1">
    <source>
        <dbReference type="ARBA" id="ARBA00011738"/>
    </source>
</evidence>
<dbReference type="Gene3D" id="3.40.140.10">
    <property type="entry name" value="Cytidine Deaminase, domain 2"/>
    <property type="match status" value="1"/>
</dbReference>
<evidence type="ECO:0000313" key="5">
    <source>
        <dbReference type="EMBL" id="BBD07009.1"/>
    </source>
</evidence>
<dbReference type="GO" id="GO:0004126">
    <property type="term" value="F:cytidine deaminase activity"/>
    <property type="evidence" value="ECO:0007669"/>
    <property type="project" value="InterPro"/>
</dbReference>
<dbReference type="AlphaFoldDB" id="A0A2Z6AUU5"/>
<dbReference type="SUPFAM" id="SSF53927">
    <property type="entry name" value="Cytidine deaminase-like"/>
    <property type="match status" value="1"/>
</dbReference>
<dbReference type="PANTHER" id="PTHR35936">
    <property type="entry name" value="MEMBRANE-BOUND LYTIC MUREIN TRANSGLYCOSYLASE F"/>
    <property type="match status" value="1"/>
</dbReference>
<evidence type="ECO:0000256" key="2">
    <source>
        <dbReference type="ARBA" id="ARBA00022729"/>
    </source>
</evidence>